<gene>
    <name evidence="1" type="ORF">DdX_02281</name>
</gene>
<evidence type="ECO:0000313" key="2">
    <source>
        <dbReference type="Proteomes" id="UP001201812"/>
    </source>
</evidence>
<reference evidence="1" key="1">
    <citation type="submission" date="2022-01" db="EMBL/GenBank/DDBJ databases">
        <title>Genome Sequence Resource for Two Populations of Ditylenchus destructor, the Migratory Endoparasitic Phytonematode.</title>
        <authorList>
            <person name="Zhang H."/>
            <person name="Lin R."/>
            <person name="Xie B."/>
        </authorList>
    </citation>
    <scope>NUCLEOTIDE SEQUENCE</scope>
    <source>
        <strain evidence="1">BazhouSP</strain>
    </source>
</reference>
<name>A0AAD4RBW2_9BILA</name>
<organism evidence="1 2">
    <name type="scientific">Ditylenchus destructor</name>
    <dbReference type="NCBI Taxonomy" id="166010"/>
    <lineage>
        <taxon>Eukaryota</taxon>
        <taxon>Metazoa</taxon>
        <taxon>Ecdysozoa</taxon>
        <taxon>Nematoda</taxon>
        <taxon>Chromadorea</taxon>
        <taxon>Rhabditida</taxon>
        <taxon>Tylenchina</taxon>
        <taxon>Tylenchomorpha</taxon>
        <taxon>Sphaerularioidea</taxon>
        <taxon>Anguinidae</taxon>
        <taxon>Anguininae</taxon>
        <taxon>Ditylenchus</taxon>
    </lineage>
</organism>
<dbReference type="Proteomes" id="UP001201812">
    <property type="component" value="Unassembled WGS sequence"/>
</dbReference>
<proteinExistence type="predicted"/>
<dbReference type="EMBL" id="JAKKPZ010000002">
    <property type="protein sequence ID" value="KAI1725614.1"/>
    <property type="molecule type" value="Genomic_DNA"/>
</dbReference>
<accession>A0AAD4RBW2</accession>
<evidence type="ECO:0000313" key="1">
    <source>
        <dbReference type="EMBL" id="KAI1725614.1"/>
    </source>
</evidence>
<comment type="caution">
    <text evidence="1">The sequence shown here is derived from an EMBL/GenBank/DDBJ whole genome shotgun (WGS) entry which is preliminary data.</text>
</comment>
<sequence>MDNNGPNQAVAALFNDASSDAEMEEMDTNMTEDVPLGKRFLIDLNPDAAAKYRDYLKEQLLSGEGETVVEIGTAIDTVEDEKGLNEAEVSQAEKNHNKLLTSINCLGTILAHRCDNNCHTRVVMIRSKVEETNFIEGWALYTLVCLTTANLLNAHYFVGAVPFFDKINKAYTKSLCSFAVVMKYENHQTFNALCRCIERLKPLGVRDSSSPGQFITRDNSSPATIHHLRQFITCDSSSPGQFITCDNSSPATIHHP</sequence>
<protein>
    <submittedName>
        <fullName evidence="1">GTP-binding protein AGP-1</fullName>
    </submittedName>
</protein>
<keyword evidence="2" id="KW-1185">Reference proteome</keyword>
<dbReference type="AlphaFoldDB" id="A0AAD4RBW2"/>